<gene>
    <name evidence="2" type="ORF">HZH68_016461</name>
</gene>
<dbReference type="EMBL" id="JACSDZ010000023">
    <property type="protein sequence ID" value="KAF7380596.1"/>
    <property type="molecule type" value="Genomic_DNA"/>
</dbReference>
<proteinExistence type="predicted"/>
<organism evidence="2 3">
    <name type="scientific">Vespula germanica</name>
    <name type="common">German yellow jacket</name>
    <name type="synonym">Paravespula germanica</name>
    <dbReference type="NCBI Taxonomy" id="30212"/>
    <lineage>
        <taxon>Eukaryota</taxon>
        <taxon>Metazoa</taxon>
        <taxon>Ecdysozoa</taxon>
        <taxon>Arthropoda</taxon>
        <taxon>Hexapoda</taxon>
        <taxon>Insecta</taxon>
        <taxon>Pterygota</taxon>
        <taxon>Neoptera</taxon>
        <taxon>Endopterygota</taxon>
        <taxon>Hymenoptera</taxon>
        <taxon>Apocrita</taxon>
        <taxon>Aculeata</taxon>
        <taxon>Vespoidea</taxon>
        <taxon>Vespidae</taxon>
        <taxon>Vespinae</taxon>
        <taxon>Vespula</taxon>
    </lineage>
</organism>
<evidence type="ECO:0000313" key="3">
    <source>
        <dbReference type="Proteomes" id="UP000617340"/>
    </source>
</evidence>
<evidence type="ECO:0000313" key="2">
    <source>
        <dbReference type="EMBL" id="KAF7380596.1"/>
    </source>
</evidence>
<protein>
    <submittedName>
        <fullName evidence="2">Uncharacterized protein</fullName>
    </submittedName>
</protein>
<dbReference type="Proteomes" id="UP000617340">
    <property type="component" value="Unassembled WGS sequence"/>
</dbReference>
<keyword evidence="3" id="KW-1185">Reference proteome</keyword>
<comment type="caution">
    <text evidence="2">The sequence shown here is derived from an EMBL/GenBank/DDBJ whole genome shotgun (WGS) entry which is preliminary data.</text>
</comment>
<reference evidence="2" key="1">
    <citation type="journal article" date="2020" name="G3 (Bethesda)">
        <title>High-Quality Assemblies for Three Invasive Social Wasps from the &lt;i&gt;Vespula&lt;/i&gt; Genus.</title>
        <authorList>
            <person name="Harrop T.W.R."/>
            <person name="Guhlin J."/>
            <person name="McLaughlin G.M."/>
            <person name="Permina E."/>
            <person name="Stockwell P."/>
            <person name="Gilligan J."/>
            <person name="Le Lec M.F."/>
            <person name="Gruber M.A.M."/>
            <person name="Quinn O."/>
            <person name="Lovegrove M."/>
            <person name="Duncan E.J."/>
            <person name="Remnant E.J."/>
            <person name="Van Eeckhoven J."/>
            <person name="Graham B."/>
            <person name="Knapp R.A."/>
            <person name="Langford K.W."/>
            <person name="Kronenberg Z."/>
            <person name="Press M.O."/>
            <person name="Eacker S.M."/>
            <person name="Wilson-Rankin E.E."/>
            <person name="Purcell J."/>
            <person name="Lester P.J."/>
            <person name="Dearden P.K."/>
        </authorList>
    </citation>
    <scope>NUCLEOTIDE SEQUENCE</scope>
    <source>
        <strain evidence="2">Linc-1</strain>
    </source>
</reference>
<feature type="region of interest" description="Disordered" evidence="1">
    <location>
        <begin position="1"/>
        <end position="43"/>
    </location>
</feature>
<sequence>MSTTQHDDDDDDDKRRAENFHLNVQQKPPFCKRSRKPTTNETHYTLTCPSENWTTEARKPLVVFAFGHSGVHLEFYLPIFPTSIAKLLKAPENSLKAHETHA</sequence>
<evidence type="ECO:0000256" key="1">
    <source>
        <dbReference type="SAM" id="MobiDB-lite"/>
    </source>
</evidence>
<name>A0A834J7U2_VESGE</name>
<accession>A0A834J7U2</accession>
<dbReference type="AlphaFoldDB" id="A0A834J7U2"/>